<keyword evidence="3" id="KW-1185">Reference proteome</keyword>
<evidence type="ECO:0000313" key="3">
    <source>
        <dbReference type="Proteomes" id="UP000325081"/>
    </source>
</evidence>
<dbReference type="AlphaFoldDB" id="A0A5A7R215"/>
<comment type="caution">
    <text evidence="2">The sequence shown here is derived from an EMBL/GenBank/DDBJ whole genome shotgun (WGS) entry which is preliminary data.</text>
</comment>
<dbReference type="EMBL" id="BKCP01009848">
    <property type="protein sequence ID" value="GER51745.1"/>
    <property type="molecule type" value="Genomic_DNA"/>
</dbReference>
<accession>A0A5A7R215</accession>
<name>A0A5A7R215_STRAF</name>
<evidence type="ECO:0000256" key="1">
    <source>
        <dbReference type="SAM" id="MobiDB-lite"/>
    </source>
</evidence>
<sequence>MATIDTIAGRYNLTEDCDDDAIEHFSWLNNSLFALHDPHTFSCPVFGIFFSHSKATPKLLATSKRKVNKKSRLRVQDLQSRHQLHSGSYPNRLLYEEESSHRAPWHRA</sequence>
<protein>
    <submittedName>
        <fullName evidence="2">Heat shock transcription factor A6B</fullName>
    </submittedName>
</protein>
<feature type="compositionally biased region" description="Basic residues" evidence="1">
    <location>
        <begin position="63"/>
        <end position="73"/>
    </location>
</feature>
<dbReference type="Proteomes" id="UP000325081">
    <property type="component" value="Unassembled WGS sequence"/>
</dbReference>
<reference evidence="3" key="1">
    <citation type="journal article" date="2019" name="Curr. Biol.">
        <title>Genome Sequence of Striga asiatica Provides Insight into the Evolution of Plant Parasitism.</title>
        <authorList>
            <person name="Yoshida S."/>
            <person name="Kim S."/>
            <person name="Wafula E.K."/>
            <person name="Tanskanen J."/>
            <person name="Kim Y.M."/>
            <person name="Honaas L."/>
            <person name="Yang Z."/>
            <person name="Spallek T."/>
            <person name="Conn C.E."/>
            <person name="Ichihashi Y."/>
            <person name="Cheong K."/>
            <person name="Cui S."/>
            <person name="Der J.P."/>
            <person name="Gundlach H."/>
            <person name="Jiao Y."/>
            <person name="Hori C."/>
            <person name="Ishida J.K."/>
            <person name="Kasahara H."/>
            <person name="Kiba T."/>
            <person name="Kim M.S."/>
            <person name="Koo N."/>
            <person name="Laohavisit A."/>
            <person name="Lee Y.H."/>
            <person name="Lumba S."/>
            <person name="McCourt P."/>
            <person name="Mortimer J.C."/>
            <person name="Mutuku J.M."/>
            <person name="Nomura T."/>
            <person name="Sasaki-Sekimoto Y."/>
            <person name="Seto Y."/>
            <person name="Wang Y."/>
            <person name="Wakatake T."/>
            <person name="Sakakibara H."/>
            <person name="Demura T."/>
            <person name="Yamaguchi S."/>
            <person name="Yoneyama K."/>
            <person name="Manabe R.I."/>
            <person name="Nelson D.C."/>
            <person name="Schulman A.H."/>
            <person name="Timko M.P."/>
            <person name="dePamphilis C.W."/>
            <person name="Choi D."/>
            <person name="Shirasu K."/>
        </authorList>
    </citation>
    <scope>NUCLEOTIDE SEQUENCE [LARGE SCALE GENOMIC DNA]</scope>
    <source>
        <strain evidence="3">cv. UVA1</strain>
    </source>
</reference>
<proteinExistence type="predicted"/>
<evidence type="ECO:0000313" key="2">
    <source>
        <dbReference type="EMBL" id="GER51745.1"/>
    </source>
</evidence>
<organism evidence="2 3">
    <name type="scientific">Striga asiatica</name>
    <name type="common">Asiatic witchweed</name>
    <name type="synonym">Buchnera asiatica</name>
    <dbReference type="NCBI Taxonomy" id="4170"/>
    <lineage>
        <taxon>Eukaryota</taxon>
        <taxon>Viridiplantae</taxon>
        <taxon>Streptophyta</taxon>
        <taxon>Embryophyta</taxon>
        <taxon>Tracheophyta</taxon>
        <taxon>Spermatophyta</taxon>
        <taxon>Magnoliopsida</taxon>
        <taxon>eudicotyledons</taxon>
        <taxon>Gunneridae</taxon>
        <taxon>Pentapetalae</taxon>
        <taxon>asterids</taxon>
        <taxon>lamiids</taxon>
        <taxon>Lamiales</taxon>
        <taxon>Orobanchaceae</taxon>
        <taxon>Buchnereae</taxon>
        <taxon>Striga</taxon>
    </lineage>
</organism>
<keyword evidence="2" id="KW-0346">Stress response</keyword>
<feature type="region of interest" description="Disordered" evidence="1">
    <location>
        <begin position="61"/>
        <end position="108"/>
    </location>
</feature>
<gene>
    <name evidence="2" type="ORF">STAS_29152</name>
</gene>